<keyword evidence="2" id="KW-0012">Acyltransferase</keyword>
<dbReference type="EMBL" id="JYFN01000075">
    <property type="protein sequence ID" value="KJE20009.1"/>
    <property type="molecule type" value="Genomic_DNA"/>
</dbReference>
<keyword evidence="3" id="KW-1185">Reference proteome</keyword>
<dbReference type="GO" id="GO:0016020">
    <property type="term" value="C:membrane"/>
    <property type="evidence" value="ECO:0007669"/>
    <property type="project" value="TreeGrafter"/>
</dbReference>
<dbReference type="Proteomes" id="UP000032545">
    <property type="component" value="Unassembled WGS sequence"/>
</dbReference>
<evidence type="ECO:0000313" key="3">
    <source>
        <dbReference type="Proteomes" id="UP000032545"/>
    </source>
</evidence>
<dbReference type="Pfam" id="PF00561">
    <property type="entry name" value="Abhydrolase_1"/>
    <property type="match status" value="1"/>
</dbReference>
<dbReference type="InterPro" id="IPR000073">
    <property type="entry name" value="AB_hydrolase_1"/>
</dbReference>
<feature type="domain" description="AB hydrolase-1" evidence="1">
    <location>
        <begin position="22"/>
        <end position="275"/>
    </location>
</feature>
<dbReference type="PATRIC" id="fig|1502723.3.peg.6342"/>
<dbReference type="PANTHER" id="PTHR43798">
    <property type="entry name" value="MONOACYLGLYCEROL LIPASE"/>
    <property type="match status" value="1"/>
</dbReference>
<dbReference type="AlphaFoldDB" id="A0A0D8B7U4"/>
<gene>
    <name evidence="2" type="ORF">FF36_05726</name>
</gene>
<reference evidence="2 3" key="2">
    <citation type="journal article" date="2016" name="Genome Announc.">
        <title>Permanent Draft Genome Sequences for Two Variants of Frankia sp. Strain CpI1, the First Frankia Strain Isolated from Root Nodules of Comptonia peregrina.</title>
        <authorList>
            <person name="Oshone R."/>
            <person name="Hurst S.G.IV."/>
            <person name="Abebe-Akele F."/>
            <person name="Simpson S."/>
            <person name="Morris K."/>
            <person name="Thomas W.K."/>
            <person name="Tisa L.S."/>
        </authorList>
    </citation>
    <scope>NUCLEOTIDE SEQUENCE [LARGE SCALE GENOMIC DNA]</scope>
    <source>
        <strain evidence="3">CpI1-S</strain>
    </source>
</reference>
<keyword evidence="2" id="KW-0378">Hydrolase</keyword>
<protein>
    <submittedName>
        <fullName evidence="2">Putative hydrolase or acyltransferase of alpha/beta superfamily</fullName>
    </submittedName>
</protein>
<dbReference type="PRINTS" id="PR00412">
    <property type="entry name" value="EPOXHYDRLASE"/>
</dbReference>
<evidence type="ECO:0000313" key="2">
    <source>
        <dbReference type="EMBL" id="KJE20009.1"/>
    </source>
</evidence>
<comment type="caution">
    <text evidence="2">The sequence shown here is derived from an EMBL/GenBank/DDBJ whole genome shotgun (WGS) entry which is preliminary data.</text>
</comment>
<sequence>MTASDGVRLHVTEVGPPGAALTLVFVHGFCMTADAWHFQRRDLADLGRTVCYDQRAHGRSDPSDAEHCTIAQLADDLHRVLDDRVPTGPVVLIGHSMGGMTVLGLAETHPELFGDRIIAVALLSTSAGELTRLAFGLPAAVTAAARRVLPGVAVGMRHAPSLLERIRWRGSGVSRALTRRVGFGSTQVPEPVVDALEEMIASTPIPVVGAFLPTLLDHDRLAAAAALRDVPTLLLVGDADVMTPLEHSRTLAKALPKAELWVEKGAGHAVILERPHKVSARIRELVARARPARRTFPHRTKLTLRIPKAARAGKRA</sequence>
<dbReference type="InterPro" id="IPR050266">
    <property type="entry name" value="AB_hydrolase_sf"/>
</dbReference>
<name>A0A0D8B7U4_9ACTN</name>
<organism evidence="2 3">
    <name type="scientific">Frankia torreyi</name>
    <dbReference type="NCBI Taxonomy" id="1856"/>
    <lineage>
        <taxon>Bacteria</taxon>
        <taxon>Bacillati</taxon>
        <taxon>Actinomycetota</taxon>
        <taxon>Actinomycetes</taxon>
        <taxon>Frankiales</taxon>
        <taxon>Frankiaceae</taxon>
        <taxon>Frankia</taxon>
    </lineage>
</organism>
<dbReference type="GO" id="GO:0016746">
    <property type="term" value="F:acyltransferase activity"/>
    <property type="evidence" value="ECO:0007669"/>
    <property type="project" value="UniProtKB-KW"/>
</dbReference>
<dbReference type="InterPro" id="IPR029058">
    <property type="entry name" value="AB_hydrolase_fold"/>
</dbReference>
<dbReference type="Gene3D" id="3.40.50.1820">
    <property type="entry name" value="alpha/beta hydrolase"/>
    <property type="match status" value="1"/>
</dbReference>
<proteinExistence type="predicted"/>
<dbReference type="PANTHER" id="PTHR43798:SF33">
    <property type="entry name" value="HYDROLASE, PUTATIVE (AFU_ORTHOLOGUE AFUA_2G14860)-RELATED"/>
    <property type="match status" value="1"/>
</dbReference>
<accession>A0A0D8B7U4</accession>
<dbReference type="InterPro" id="IPR000639">
    <property type="entry name" value="Epox_hydrolase-like"/>
</dbReference>
<evidence type="ECO:0000259" key="1">
    <source>
        <dbReference type="Pfam" id="PF00561"/>
    </source>
</evidence>
<dbReference type="GO" id="GO:0016787">
    <property type="term" value="F:hydrolase activity"/>
    <property type="evidence" value="ECO:0007669"/>
    <property type="project" value="UniProtKB-KW"/>
</dbReference>
<reference evidence="3" key="1">
    <citation type="submission" date="2015-02" db="EMBL/GenBank/DDBJ databases">
        <title>Draft Genome of Frankia sp. CpI1-S.</title>
        <authorList>
            <person name="Oshone R.T."/>
            <person name="Ngom M."/>
            <person name="Ghodhbane-Gtari F."/>
            <person name="Gtari M."/>
            <person name="Morris K."/>
            <person name="Thomas K."/>
            <person name="Sen A."/>
            <person name="Tisa L.S."/>
        </authorList>
    </citation>
    <scope>NUCLEOTIDE SEQUENCE [LARGE SCALE GENOMIC DNA]</scope>
    <source>
        <strain evidence="3">CpI1-S</strain>
    </source>
</reference>
<keyword evidence="2" id="KW-0808">Transferase</keyword>
<dbReference type="SUPFAM" id="SSF53474">
    <property type="entry name" value="alpha/beta-Hydrolases"/>
    <property type="match status" value="1"/>
</dbReference>